<dbReference type="InterPro" id="IPR053151">
    <property type="entry name" value="RNase_H-like"/>
</dbReference>
<dbReference type="PANTHER" id="PTHR47723">
    <property type="entry name" value="OS05G0353850 PROTEIN"/>
    <property type="match status" value="1"/>
</dbReference>
<evidence type="ECO:0000259" key="1">
    <source>
        <dbReference type="Pfam" id="PF13456"/>
    </source>
</evidence>
<dbReference type="EMBL" id="BSYR01000002">
    <property type="protein sequence ID" value="GMI63623.1"/>
    <property type="molecule type" value="Genomic_DNA"/>
</dbReference>
<dbReference type="CDD" id="cd06222">
    <property type="entry name" value="RNase_H_like"/>
    <property type="match status" value="1"/>
</dbReference>
<name>A0A9W7LGL0_HIBTR</name>
<organism evidence="5 6">
    <name type="scientific">Hibiscus trionum</name>
    <name type="common">Flower of an hour</name>
    <dbReference type="NCBI Taxonomy" id="183268"/>
    <lineage>
        <taxon>Eukaryota</taxon>
        <taxon>Viridiplantae</taxon>
        <taxon>Streptophyta</taxon>
        <taxon>Embryophyta</taxon>
        <taxon>Tracheophyta</taxon>
        <taxon>Spermatophyta</taxon>
        <taxon>Magnoliopsida</taxon>
        <taxon>eudicotyledons</taxon>
        <taxon>Gunneridae</taxon>
        <taxon>Pentapetalae</taxon>
        <taxon>rosids</taxon>
        <taxon>malvids</taxon>
        <taxon>Malvales</taxon>
        <taxon>Malvaceae</taxon>
        <taxon>Malvoideae</taxon>
        <taxon>Hibiscus</taxon>
    </lineage>
</organism>
<evidence type="ECO:0000313" key="4">
    <source>
        <dbReference type="EMBL" id="GMI63626.1"/>
    </source>
</evidence>
<feature type="domain" description="RNase H type-1" evidence="1">
    <location>
        <begin position="118"/>
        <end position="229"/>
    </location>
</feature>
<dbReference type="InterPro" id="IPR044730">
    <property type="entry name" value="RNase_H-like_dom_plant"/>
</dbReference>
<dbReference type="OrthoDB" id="966939at2759"/>
<dbReference type="EMBL" id="BSYR01000002">
    <property type="protein sequence ID" value="GMI63626.1"/>
    <property type="molecule type" value="Genomic_DNA"/>
</dbReference>
<dbReference type="AlphaFoldDB" id="A0A9W7LGL0"/>
<dbReference type="GO" id="GO:0003676">
    <property type="term" value="F:nucleic acid binding"/>
    <property type="evidence" value="ECO:0007669"/>
    <property type="project" value="InterPro"/>
</dbReference>
<dbReference type="GO" id="GO:0004523">
    <property type="term" value="F:RNA-DNA hybrid ribonuclease activity"/>
    <property type="evidence" value="ECO:0007669"/>
    <property type="project" value="InterPro"/>
</dbReference>
<dbReference type="Pfam" id="PF13456">
    <property type="entry name" value="RVT_3"/>
    <property type="match status" value="1"/>
</dbReference>
<gene>
    <name evidence="2" type="ORF">HRI_000031600</name>
    <name evidence="3" type="ORF">HRI_000031700</name>
    <name evidence="4" type="ORF">HRI_000031900</name>
    <name evidence="5" type="ORF">HRI_000032500</name>
</gene>
<dbReference type="Gene3D" id="3.30.420.10">
    <property type="entry name" value="Ribonuclease H-like superfamily/Ribonuclease H"/>
    <property type="match status" value="1"/>
</dbReference>
<dbReference type="EMBL" id="BSYR01000002">
    <property type="protein sequence ID" value="GMI63624.1"/>
    <property type="molecule type" value="Genomic_DNA"/>
</dbReference>
<dbReference type="Proteomes" id="UP001165190">
    <property type="component" value="Unassembled WGS sequence"/>
</dbReference>
<proteinExistence type="predicted"/>
<protein>
    <recommendedName>
        <fullName evidence="1">RNase H type-1 domain-containing protein</fullName>
    </recommendedName>
</protein>
<keyword evidence="6" id="KW-1185">Reference proteome</keyword>
<reference evidence="5" key="1">
    <citation type="submission" date="2023-05" db="EMBL/GenBank/DDBJ databases">
        <title>Genome and transcriptome analyses reveal genes involved in the formation of fine ridges on petal epidermal cells in Hibiscus trionum.</title>
        <authorList>
            <person name="Koshimizu S."/>
            <person name="Masuda S."/>
            <person name="Ishii T."/>
            <person name="Shirasu K."/>
            <person name="Hoshino A."/>
            <person name="Arita M."/>
        </authorList>
    </citation>
    <scope>NUCLEOTIDE SEQUENCE</scope>
    <source>
        <strain evidence="5">Hamamatsu line</strain>
    </source>
</reference>
<dbReference type="SUPFAM" id="SSF53098">
    <property type="entry name" value="Ribonuclease H-like"/>
    <property type="match status" value="1"/>
</dbReference>
<evidence type="ECO:0000313" key="3">
    <source>
        <dbReference type="EMBL" id="GMI63624.1"/>
    </source>
</evidence>
<evidence type="ECO:0000313" key="5">
    <source>
        <dbReference type="EMBL" id="GMI63632.1"/>
    </source>
</evidence>
<dbReference type="EMBL" id="BSYR01000002">
    <property type="protein sequence ID" value="GMI63632.1"/>
    <property type="molecule type" value="Genomic_DNA"/>
</dbReference>
<dbReference type="InterPro" id="IPR036397">
    <property type="entry name" value="RNaseH_sf"/>
</dbReference>
<evidence type="ECO:0000313" key="6">
    <source>
        <dbReference type="Proteomes" id="UP001165190"/>
    </source>
</evidence>
<dbReference type="InterPro" id="IPR012337">
    <property type="entry name" value="RNaseH-like_sf"/>
</dbReference>
<evidence type="ECO:0000313" key="2">
    <source>
        <dbReference type="EMBL" id="GMI63623.1"/>
    </source>
</evidence>
<comment type="caution">
    <text evidence="5">The sequence shown here is derived from an EMBL/GenBank/DDBJ whole genome shotgun (WGS) entry which is preliminary data.</text>
</comment>
<dbReference type="PANTHER" id="PTHR47723:SF19">
    <property type="entry name" value="POLYNUCLEOTIDYL TRANSFERASE, RIBONUCLEASE H-LIKE SUPERFAMILY PROTEIN"/>
    <property type="match status" value="1"/>
</dbReference>
<sequence length="263" mass="29463">MAVYNSFEDFHSIPVTKPTTGKWRSLRVPPQDYICHRSHIGGHYIQHCLVNGEPEFDRSASKASESSSKNSGVLYASTSTLCSCGCKSNGCVSQVSLPIKWCTWKKPEIGWIKLNTDGSVSAMGGLLRDHNGGPLCAYFTKTLHKNTFMVELSAIWRGLHLALSLGIRTIWIESDSLSVVKTINRQQPAGPSSAGYLSKIRKLLAHFDDYRVTHTWREANKAADYVSRMVVGLKDVVFWPTDFPDMLHDIIKDDAQGKIYFRH</sequence>
<accession>A0A9W7LGL0</accession>
<dbReference type="InterPro" id="IPR002156">
    <property type="entry name" value="RNaseH_domain"/>
</dbReference>